<organism evidence="3 4">
    <name type="scientific">Triparma columacea</name>
    <dbReference type="NCBI Taxonomy" id="722753"/>
    <lineage>
        <taxon>Eukaryota</taxon>
        <taxon>Sar</taxon>
        <taxon>Stramenopiles</taxon>
        <taxon>Ochrophyta</taxon>
        <taxon>Bolidophyceae</taxon>
        <taxon>Parmales</taxon>
        <taxon>Triparmaceae</taxon>
        <taxon>Triparma</taxon>
    </lineage>
</organism>
<dbReference type="PANTHER" id="PTHR34496">
    <property type="entry name" value="GLCNAC TRANSFERASE-RELATED"/>
    <property type="match status" value="1"/>
</dbReference>
<evidence type="ECO:0000313" key="3">
    <source>
        <dbReference type="EMBL" id="GMI29680.1"/>
    </source>
</evidence>
<dbReference type="EMBL" id="BRYA01000687">
    <property type="protein sequence ID" value="GMI29680.1"/>
    <property type="molecule type" value="Genomic_DNA"/>
</dbReference>
<comment type="caution">
    <text evidence="3">The sequence shown here is derived from an EMBL/GenBank/DDBJ whole genome shotgun (WGS) entry which is preliminary data.</text>
</comment>
<feature type="region of interest" description="Disordered" evidence="1">
    <location>
        <begin position="507"/>
        <end position="527"/>
    </location>
</feature>
<dbReference type="Gene3D" id="2.60.120.620">
    <property type="entry name" value="q2cbj1_9rhob like domain"/>
    <property type="match status" value="1"/>
</dbReference>
<dbReference type="AlphaFoldDB" id="A0A9W7G1Y0"/>
<evidence type="ECO:0000256" key="1">
    <source>
        <dbReference type="SAM" id="MobiDB-lite"/>
    </source>
</evidence>
<feature type="compositionally biased region" description="Basic and acidic residues" evidence="1">
    <location>
        <begin position="507"/>
        <end position="521"/>
    </location>
</feature>
<evidence type="ECO:0000259" key="2">
    <source>
        <dbReference type="Pfam" id="PF13640"/>
    </source>
</evidence>
<dbReference type="InterPro" id="IPR021067">
    <property type="entry name" value="Glycosyltransferase"/>
</dbReference>
<name>A0A9W7G1Y0_9STRA</name>
<gene>
    <name evidence="3" type="ORF">TrCOL_g8947</name>
</gene>
<sequence length="527" mass="59289">MESFTEAATQGAARQQMFFKARDDVCAFRNSKESYFPLRRQIELMLLKHGGVKRFGRVETQVAVYKKGSTGYVKHCDCSEGCGGVEERYRSEGGEGSIKRCITVIFYLGGIDNRGTCLRDWKEDYGGHLELFGDGEESKASLVPAAGTLLFFRSDVVPHLVTGVEEDLNGLIGRGAVTFWFWDVELESSPSKQQDWDDETASIMCLKTLPHVPPLPAGVRAATTFVNIGSRNDPELPLTILNLYLTHTNPDKLFVGICMQNDKGKPAQLRTTLLPEKWLDNNVRVIEVPPAHTTGPLFARSLASSMWRGEELFVQIDSHMRFREGWDSYLLGELEMGGEEAKTVISTYPEGYRYRKDGKIDVDGLGEVGTCLRPSSKTDREGVWRQRGCRLKNADEAFICPPLLAGGFFAFRALERKLPVVFPTHIHDVFFGEEQLLAKLFWYAGYSFRTTQLPVAYHLWERGERGRVVGNIMEHREREALREIIELGDGTWEEEVKKWVVPLEVERGGESGGGRAERDATGVEDVD</sequence>
<dbReference type="Proteomes" id="UP001165065">
    <property type="component" value="Unassembled WGS sequence"/>
</dbReference>
<dbReference type="OrthoDB" id="76265at2759"/>
<evidence type="ECO:0000313" key="4">
    <source>
        <dbReference type="Proteomes" id="UP001165065"/>
    </source>
</evidence>
<dbReference type="Pfam" id="PF11397">
    <property type="entry name" value="GlcNAc"/>
    <property type="match status" value="1"/>
</dbReference>
<protein>
    <recommendedName>
        <fullName evidence="2">Prolyl 4-hydroxylase alpha subunit Fe(2+) 2OG dioxygenase domain-containing protein</fullName>
    </recommendedName>
</protein>
<feature type="domain" description="Prolyl 4-hydroxylase alpha subunit Fe(2+) 2OG dioxygenase" evidence="2">
    <location>
        <begin position="61"/>
        <end position="182"/>
    </location>
</feature>
<reference evidence="4" key="1">
    <citation type="journal article" date="2023" name="Commun. Biol.">
        <title>Genome analysis of Parmales, the sister group of diatoms, reveals the evolutionary specialization of diatoms from phago-mixotrophs to photoautotrophs.</title>
        <authorList>
            <person name="Ban H."/>
            <person name="Sato S."/>
            <person name="Yoshikawa S."/>
            <person name="Yamada K."/>
            <person name="Nakamura Y."/>
            <person name="Ichinomiya M."/>
            <person name="Sato N."/>
            <person name="Blanc-Mathieu R."/>
            <person name="Endo H."/>
            <person name="Kuwata A."/>
            <person name="Ogata H."/>
        </authorList>
    </citation>
    <scope>NUCLEOTIDE SEQUENCE [LARGE SCALE GENOMIC DNA]</scope>
</reference>
<dbReference type="InterPro" id="IPR044862">
    <property type="entry name" value="Pro_4_hyd_alph_FE2OG_OXY"/>
</dbReference>
<accession>A0A9W7G1Y0</accession>
<proteinExistence type="predicted"/>
<keyword evidence="4" id="KW-1185">Reference proteome</keyword>
<dbReference type="PANTHER" id="PTHR34496:SF10">
    <property type="entry name" value="GLCNAC TRANSFERASE"/>
    <property type="match status" value="1"/>
</dbReference>
<dbReference type="Pfam" id="PF13640">
    <property type="entry name" value="2OG-FeII_Oxy_3"/>
    <property type="match status" value="1"/>
</dbReference>